<feature type="compositionally biased region" description="Low complexity" evidence="1">
    <location>
        <begin position="74"/>
        <end position="86"/>
    </location>
</feature>
<sequence>MDVDSSGLGDVTEDWTHAFLYPQGPATATSAQPTQALTAYSPGRARDTMRDALRQALRQTSMTGGVRLEASREQQTQTQTQTQTRTQQKKQDAAAAAVDDQQDASCVGVGAGASAGWSWAQERRDAEASGSTLMFRKPQAMATVVVRGQEFWLHAELLCRQSDYFAGALRGGFTEASTQRVELDGDDMTADDFGLWADMLYRVHFHRVGSFVLRKEETGGSLSTRQILTLWQLSDRFLHRPLAALTKESLHHRLGLYSVEQWRRLYRSRPATDIRARVGRLQDAYRQCVEHGLPFGDDIVVACANCPPQVYADCIDLLDADFMALVSRRMILAHADDSLLSKDEREAAAAASAVNLSRMVD</sequence>
<feature type="domain" description="BTB" evidence="2">
    <location>
        <begin position="140"/>
        <end position="201"/>
    </location>
</feature>
<dbReference type="RefSeq" id="XP_014167936.1">
    <property type="nucleotide sequence ID" value="XM_014312461.1"/>
</dbReference>
<evidence type="ECO:0000313" key="3">
    <source>
        <dbReference type="EMBL" id="EFW98453.1"/>
    </source>
</evidence>
<gene>
    <name evidence="3" type="ORF">CMQ_4305</name>
</gene>
<evidence type="ECO:0000313" key="4">
    <source>
        <dbReference type="Proteomes" id="UP000007796"/>
    </source>
</evidence>
<evidence type="ECO:0000256" key="1">
    <source>
        <dbReference type="SAM" id="MobiDB-lite"/>
    </source>
</evidence>
<dbReference type="CDD" id="cd18186">
    <property type="entry name" value="BTB_POZ_ZBTB_KLHL-like"/>
    <property type="match status" value="1"/>
</dbReference>
<dbReference type="EMBL" id="GL630006">
    <property type="protein sequence ID" value="EFW98453.1"/>
    <property type="molecule type" value="Genomic_DNA"/>
</dbReference>
<dbReference type="GeneID" id="25977502"/>
<keyword evidence="4" id="KW-1185">Reference proteome</keyword>
<dbReference type="Proteomes" id="UP000007796">
    <property type="component" value="Unassembled WGS sequence"/>
</dbReference>
<dbReference type="InterPro" id="IPR011333">
    <property type="entry name" value="SKP1/BTB/POZ_sf"/>
</dbReference>
<dbReference type="eggNOG" id="ENOG502TKEQ">
    <property type="taxonomic scope" value="Eukaryota"/>
</dbReference>
<dbReference type="InParanoid" id="F0XUX1"/>
<feature type="region of interest" description="Disordered" evidence="1">
    <location>
        <begin position="61"/>
        <end position="101"/>
    </location>
</feature>
<evidence type="ECO:0000259" key="2">
    <source>
        <dbReference type="PROSITE" id="PS50097"/>
    </source>
</evidence>
<protein>
    <recommendedName>
        <fullName evidence="2">BTB domain-containing protein</fullName>
    </recommendedName>
</protein>
<reference evidence="3 4" key="1">
    <citation type="journal article" date="2011" name="Proc. Natl. Acad. Sci. U.S.A.">
        <title>Genome and transcriptome analyses of the mountain pine beetle-fungal symbiont Grosmannia clavigera, a lodgepole pine pathogen.</title>
        <authorList>
            <person name="DiGuistini S."/>
            <person name="Wang Y."/>
            <person name="Liao N.Y."/>
            <person name="Taylor G."/>
            <person name="Tanguay P."/>
            <person name="Feau N."/>
            <person name="Henrissat B."/>
            <person name="Chan S.K."/>
            <person name="Hesse-Orce U."/>
            <person name="Alamouti S.M."/>
            <person name="Tsui C.K.M."/>
            <person name="Docking R.T."/>
            <person name="Levasseur A."/>
            <person name="Haridas S."/>
            <person name="Robertson G."/>
            <person name="Birol I."/>
            <person name="Holt R.A."/>
            <person name="Marra M.A."/>
            <person name="Hamelin R.C."/>
            <person name="Hirst M."/>
            <person name="Jones S.J.M."/>
            <person name="Bohlmann J."/>
            <person name="Breuil C."/>
        </authorList>
    </citation>
    <scope>NUCLEOTIDE SEQUENCE [LARGE SCALE GENOMIC DNA]</scope>
    <source>
        <strain evidence="4">kw1407 / UAMH 11150</strain>
    </source>
</reference>
<name>F0XUX1_GROCL</name>
<dbReference type="Gene3D" id="3.30.710.10">
    <property type="entry name" value="Potassium Channel Kv1.1, Chain A"/>
    <property type="match status" value="1"/>
</dbReference>
<dbReference type="STRING" id="655863.F0XUX1"/>
<dbReference type="PROSITE" id="PS50097">
    <property type="entry name" value="BTB"/>
    <property type="match status" value="1"/>
</dbReference>
<dbReference type="AlphaFoldDB" id="F0XUX1"/>
<dbReference type="OrthoDB" id="194443at2759"/>
<accession>F0XUX1</accession>
<dbReference type="HOGENOM" id="CLU_767379_0_0_1"/>
<organism evidence="4">
    <name type="scientific">Grosmannia clavigera (strain kw1407 / UAMH 11150)</name>
    <name type="common">Blue stain fungus</name>
    <name type="synonym">Graphiocladiella clavigera</name>
    <dbReference type="NCBI Taxonomy" id="655863"/>
    <lineage>
        <taxon>Eukaryota</taxon>
        <taxon>Fungi</taxon>
        <taxon>Dikarya</taxon>
        <taxon>Ascomycota</taxon>
        <taxon>Pezizomycotina</taxon>
        <taxon>Sordariomycetes</taxon>
        <taxon>Sordariomycetidae</taxon>
        <taxon>Ophiostomatales</taxon>
        <taxon>Ophiostomataceae</taxon>
        <taxon>Leptographium</taxon>
    </lineage>
</organism>
<dbReference type="SUPFAM" id="SSF54695">
    <property type="entry name" value="POZ domain"/>
    <property type="match status" value="1"/>
</dbReference>
<dbReference type="InterPro" id="IPR000210">
    <property type="entry name" value="BTB/POZ_dom"/>
</dbReference>
<proteinExistence type="predicted"/>